<feature type="region of interest" description="Disordered" evidence="1">
    <location>
        <begin position="346"/>
        <end position="369"/>
    </location>
</feature>
<feature type="compositionally biased region" description="Polar residues" evidence="1">
    <location>
        <begin position="268"/>
        <end position="287"/>
    </location>
</feature>
<protein>
    <submittedName>
        <fullName evidence="2">Uncharacterized protein</fullName>
    </submittedName>
</protein>
<organism evidence="2 3">
    <name type="scientific">Lentinula boryana</name>
    <dbReference type="NCBI Taxonomy" id="40481"/>
    <lineage>
        <taxon>Eukaryota</taxon>
        <taxon>Fungi</taxon>
        <taxon>Dikarya</taxon>
        <taxon>Basidiomycota</taxon>
        <taxon>Agaricomycotina</taxon>
        <taxon>Agaricomycetes</taxon>
        <taxon>Agaricomycetidae</taxon>
        <taxon>Agaricales</taxon>
        <taxon>Marasmiineae</taxon>
        <taxon>Omphalotaceae</taxon>
        <taxon>Lentinula</taxon>
    </lineage>
</organism>
<comment type="caution">
    <text evidence="2">The sequence shown here is derived from an EMBL/GenBank/DDBJ whole genome shotgun (WGS) entry which is preliminary data.</text>
</comment>
<dbReference type="EMBL" id="MU790618">
    <property type="protein sequence ID" value="KAJ3996315.1"/>
    <property type="molecule type" value="Genomic_DNA"/>
</dbReference>
<feature type="compositionally biased region" description="Basic residues" evidence="1">
    <location>
        <begin position="174"/>
        <end position="183"/>
    </location>
</feature>
<sequence length="695" mass="75913">MHEDFFPDPNALKQLSTPQDQAEEGSSLEQLLLPTEILKPQDTDASSKDSVDIERETTVVTSMESTEIHLLQSPSPERLSPLLHTTASFLDTTPFLESSSKTPETLSPLQQQAEKVQTRHEENFNPFHVFRPSLPSGTTSTQYLEPDSRALERIPSSGPPSSSPSPPLPSSKTKANRKSKLMLRSKYDSPSSFPLSSSRAQTPVSYANLEDALNASTTNNTADDYFSEFTDQGRHPSHSVSRKTKRRLPDGAFPPSKRAKPKPSSAFIHQSGSTSVEFKQKQTANDSISEDNDVRHDLGVPNSPTERREDQMGLVEAFNMRHVDMKRDQLVNTKRGLDNGFDNRSSDSVCGSMECKTKDRTPTSANESPGWVERIFAPPEVPVESCVARNLQEVLQEDPSQTEGVDNLSDRALLESHGVSYSSGHSSFATEESMASGSSGKMPAPPSRPSLDQLVPMPTLKPKVQIPAACCATQAHHVQSMPCTSCAERSLNSSSLKNLKFKKNSSGPKTDSTAENGHLTSFSPMAASSSSSSSAQRSSHPQPEQCSQEYQSLLQTKQPPNQGDGSLLNICTSSEKTLGKQKAPEVGAEIDASGSWTALMHTQTPVLVSNSPTLAVGTIHKIGEGGHGHDELDPLWDDSNWVLGKLRALQKRNPQKYNTIIKSLQQQEHSNQVICQHLSYQAMTGFSHIDTGSQW</sequence>
<evidence type="ECO:0000313" key="2">
    <source>
        <dbReference type="EMBL" id="KAJ3996315.1"/>
    </source>
</evidence>
<feature type="region of interest" description="Disordered" evidence="1">
    <location>
        <begin position="1"/>
        <end position="28"/>
    </location>
</feature>
<proteinExistence type="predicted"/>
<feature type="compositionally biased region" description="Polar residues" evidence="1">
    <location>
        <begin position="428"/>
        <end position="439"/>
    </location>
</feature>
<feature type="region of interest" description="Disordered" evidence="1">
    <location>
        <begin position="224"/>
        <end position="309"/>
    </location>
</feature>
<feature type="compositionally biased region" description="Basic residues" evidence="1">
    <location>
        <begin position="235"/>
        <end position="246"/>
    </location>
</feature>
<feature type="region of interest" description="Disordered" evidence="1">
    <location>
        <begin position="95"/>
        <end position="119"/>
    </location>
</feature>
<feature type="region of interest" description="Disordered" evidence="1">
    <location>
        <begin position="151"/>
        <end position="201"/>
    </location>
</feature>
<gene>
    <name evidence="2" type="ORF">F5050DRAFT_133328</name>
</gene>
<feature type="region of interest" description="Disordered" evidence="1">
    <location>
        <begin position="497"/>
        <end position="549"/>
    </location>
</feature>
<dbReference type="Proteomes" id="UP001163828">
    <property type="component" value="Unassembled WGS sequence"/>
</dbReference>
<feature type="compositionally biased region" description="Polar residues" evidence="1">
    <location>
        <begin position="507"/>
        <end position="520"/>
    </location>
</feature>
<accession>A0ABQ8QCS0</accession>
<feature type="region of interest" description="Disordered" evidence="1">
    <location>
        <begin position="420"/>
        <end position="455"/>
    </location>
</feature>
<feature type="compositionally biased region" description="Low complexity" evidence="1">
    <location>
        <begin position="189"/>
        <end position="198"/>
    </location>
</feature>
<reference evidence="2" key="1">
    <citation type="submission" date="2022-08" db="EMBL/GenBank/DDBJ databases">
        <authorList>
            <consortium name="DOE Joint Genome Institute"/>
            <person name="Min B."/>
            <person name="Riley R."/>
            <person name="Sierra-Patev S."/>
            <person name="Naranjo-Ortiz M."/>
            <person name="Looney B."/>
            <person name="Konkel Z."/>
            <person name="Slot J.C."/>
            <person name="Sakamoto Y."/>
            <person name="Steenwyk J.L."/>
            <person name="Rokas A."/>
            <person name="Carro J."/>
            <person name="Camarero S."/>
            <person name="Ferreira P."/>
            <person name="Molpeceres G."/>
            <person name="Ruiz-Duenas F.J."/>
            <person name="Serrano A."/>
            <person name="Henrissat B."/>
            <person name="Drula E."/>
            <person name="Hughes K.W."/>
            <person name="Mata J.L."/>
            <person name="Ishikawa N.K."/>
            <person name="Vargas-Isla R."/>
            <person name="Ushijima S."/>
            <person name="Smith C.A."/>
            <person name="Ahrendt S."/>
            <person name="Andreopoulos W."/>
            <person name="He G."/>
            <person name="Labutti K."/>
            <person name="Lipzen A."/>
            <person name="Ng V."/>
            <person name="Sandor L."/>
            <person name="Barry K."/>
            <person name="Martinez A.T."/>
            <person name="Xiao Y."/>
            <person name="Gibbons J.G."/>
            <person name="Terashima K."/>
            <person name="Hibbett D.S."/>
            <person name="Grigoriev I.V."/>
        </authorList>
    </citation>
    <scope>NUCLEOTIDE SEQUENCE</scope>
    <source>
        <strain evidence="2">TFB10827</strain>
    </source>
</reference>
<evidence type="ECO:0000256" key="1">
    <source>
        <dbReference type="SAM" id="MobiDB-lite"/>
    </source>
</evidence>
<name>A0ABQ8QCS0_9AGAR</name>
<feature type="compositionally biased region" description="Low complexity" evidence="1">
    <location>
        <begin position="521"/>
        <end position="539"/>
    </location>
</feature>
<feature type="compositionally biased region" description="Polar residues" evidence="1">
    <location>
        <begin position="95"/>
        <end position="115"/>
    </location>
</feature>
<keyword evidence="3" id="KW-1185">Reference proteome</keyword>
<evidence type="ECO:0000313" key="3">
    <source>
        <dbReference type="Proteomes" id="UP001163828"/>
    </source>
</evidence>
<feature type="compositionally biased region" description="Pro residues" evidence="1">
    <location>
        <begin position="157"/>
        <end position="169"/>
    </location>
</feature>
<feature type="compositionally biased region" description="Polar residues" evidence="1">
    <location>
        <begin position="540"/>
        <end position="549"/>
    </location>
</feature>